<dbReference type="AlphaFoldDB" id="E0W5B6"/>
<evidence type="ECO:0000256" key="4">
    <source>
        <dbReference type="ARBA" id="ARBA00022729"/>
    </source>
</evidence>
<sequence>MRLSSVLFVAVVALLACGGGATATGFYQTKISHLAAAQSADAAIPEGSRLLRTVDEDSEERVNWAIPG</sequence>
<feature type="signal peptide" evidence="5">
    <location>
        <begin position="1"/>
        <end position="23"/>
    </location>
</feature>
<evidence type="ECO:0000313" key="8">
    <source>
        <dbReference type="EMBL" id="AEK80894.1"/>
    </source>
</evidence>
<evidence type="ECO:0000256" key="5">
    <source>
        <dbReference type="RuleBase" id="RU367124"/>
    </source>
</evidence>
<dbReference type="EMBL" id="JN254081">
    <property type="protein sequence ID" value="AEK80894.1"/>
    <property type="molecule type" value="Genomic_DNA"/>
</dbReference>
<dbReference type="RefSeq" id="XP_009522442.1">
    <property type="nucleotide sequence ID" value="XM_009524147.1"/>
</dbReference>
<gene>
    <name evidence="6" type="primary">Avh</name>
</gene>
<evidence type="ECO:0000256" key="1">
    <source>
        <dbReference type="ARBA" id="ARBA00004613"/>
    </source>
</evidence>
<keyword evidence="4 5" id="KW-0732">Signal</keyword>
<dbReference type="KEGG" id="psoj:PHYSODRAFT_285325"/>
<comment type="subcellular location">
    <subcellularLocation>
        <location evidence="1 5">Secreted</location>
    </subcellularLocation>
</comment>
<evidence type="ECO:0000256" key="3">
    <source>
        <dbReference type="ARBA" id="ARBA00022525"/>
    </source>
</evidence>
<name>E0W5B6_PHYSO</name>
<organism evidence="6">
    <name type="scientific">Phytophthora sojae</name>
    <name type="common">Soybean stem and root rot agent</name>
    <name type="synonym">Phytophthora megasperma f. sp. glycines</name>
    <dbReference type="NCBI Taxonomy" id="67593"/>
    <lineage>
        <taxon>Eukaryota</taxon>
        <taxon>Sar</taxon>
        <taxon>Stramenopiles</taxon>
        <taxon>Oomycota</taxon>
        <taxon>Peronosporomycetes</taxon>
        <taxon>Peronosporales</taxon>
        <taxon>Peronosporaceae</taxon>
        <taxon>Phytophthora</taxon>
    </lineage>
</organism>
<keyword evidence="3 5" id="KW-0964">Secreted</keyword>
<evidence type="ECO:0000313" key="7">
    <source>
        <dbReference type="EMBL" id="AEK80893.1"/>
    </source>
</evidence>
<dbReference type="InterPro" id="IPR031825">
    <property type="entry name" value="RXLR"/>
</dbReference>
<protein>
    <recommendedName>
        <fullName evidence="5">RxLR effector protein</fullName>
    </recommendedName>
</protein>
<evidence type="ECO:0000313" key="6">
    <source>
        <dbReference type="EMBL" id="AEK80892.1"/>
    </source>
</evidence>
<dbReference type="EMBL" id="JN254079">
    <property type="protein sequence ID" value="AEK80892.1"/>
    <property type="molecule type" value="Genomic_DNA"/>
</dbReference>
<comment type="domain">
    <text evidence="5">The RxLR-dEER motif acts to carry the protein into the host cell cytoplasm through binding to cell surface phosphatidylinositol-3-phosphate.</text>
</comment>
<comment type="function">
    <text evidence="5">Effector that suppresses plant defense responses during pathogen infection.</text>
</comment>
<feature type="chain" id="PRO_5007652912" description="RxLR effector protein" evidence="5">
    <location>
        <begin position="24"/>
        <end position="68"/>
    </location>
</feature>
<dbReference type="Pfam" id="PF16810">
    <property type="entry name" value="RXLR"/>
    <property type="match status" value="1"/>
</dbReference>
<accession>E0W5B6</accession>
<dbReference type="PROSITE" id="PS51257">
    <property type="entry name" value="PROKAR_LIPOPROTEIN"/>
    <property type="match status" value="1"/>
</dbReference>
<dbReference type="EMBL" id="JN254080">
    <property type="protein sequence ID" value="AEK80893.1"/>
    <property type="molecule type" value="Genomic_DNA"/>
</dbReference>
<comment type="similarity">
    <text evidence="2 5">Belongs to the RxLR effector family.</text>
</comment>
<dbReference type="GO" id="GO:0005576">
    <property type="term" value="C:extracellular region"/>
    <property type="evidence" value="ECO:0007669"/>
    <property type="project" value="UniProtKB-SubCell"/>
</dbReference>
<evidence type="ECO:0000256" key="2">
    <source>
        <dbReference type="ARBA" id="ARBA00010400"/>
    </source>
</evidence>
<proteinExistence type="inferred from homology"/>
<reference evidence="6" key="1">
    <citation type="journal article" date="2011" name="Plant Cell">
        <title>Transcriptional programming and functional interactions within the Phytophthora sojae RXLR effector repertoire.</title>
        <authorList>
            <person name="Wang Q."/>
            <person name="Han C."/>
            <person name="Ferreira A.O."/>
            <person name="Yu X."/>
            <person name="Ye W."/>
            <person name="Tripathy S."/>
            <person name="Kale S.D."/>
            <person name="Gu B."/>
            <person name="Sheng Y."/>
            <person name="Sui Y."/>
            <person name="Wang X."/>
            <person name="Zhang Z."/>
            <person name="Cheng B."/>
            <person name="Dong S."/>
            <person name="Shan W."/>
            <person name="Zheng X."/>
            <person name="Dou D."/>
            <person name="Tyler B.M."/>
            <person name="Wang Y."/>
        </authorList>
    </citation>
    <scope>NUCLEOTIDE SEQUENCE</scope>
    <source>
        <strain evidence="6">P7064</strain>
        <strain evidence="7">P7074</strain>
        <strain evidence="8">P7076</strain>
    </source>
</reference>
<dbReference type="VEuPathDB" id="FungiDB:PHYSODRAFT_285325"/>